<evidence type="ECO:0000256" key="9">
    <source>
        <dbReference type="ARBA" id="ARBA00023268"/>
    </source>
</evidence>
<evidence type="ECO:0000256" key="5">
    <source>
        <dbReference type="ARBA" id="ARBA00022691"/>
    </source>
</evidence>
<dbReference type="GO" id="GO:0005737">
    <property type="term" value="C:cytoplasm"/>
    <property type="evidence" value="ECO:0007669"/>
    <property type="project" value="TreeGrafter"/>
</dbReference>
<evidence type="ECO:0000256" key="2">
    <source>
        <dbReference type="ARBA" id="ARBA00022603"/>
    </source>
</evidence>
<keyword evidence="2" id="KW-0489">Methyltransferase</keyword>
<dbReference type="GO" id="GO:0008033">
    <property type="term" value="P:tRNA processing"/>
    <property type="evidence" value="ECO:0007669"/>
    <property type="project" value="UniProtKB-KW"/>
</dbReference>
<proteinExistence type="predicted"/>
<evidence type="ECO:0000256" key="4">
    <source>
        <dbReference type="ARBA" id="ARBA00022679"/>
    </source>
</evidence>
<evidence type="ECO:0000256" key="3">
    <source>
        <dbReference type="ARBA" id="ARBA00022630"/>
    </source>
</evidence>
<keyword evidence="6" id="KW-0819">tRNA processing</keyword>
<dbReference type="Gene3D" id="3.50.50.60">
    <property type="entry name" value="FAD/NAD(P)-binding domain"/>
    <property type="match status" value="1"/>
</dbReference>
<dbReference type="Gene3D" id="3.40.50.150">
    <property type="entry name" value="Vaccinia Virus protein VP39"/>
    <property type="match status" value="1"/>
</dbReference>
<feature type="domain" description="FAD dependent oxidoreductase" evidence="10">
    <location>
        <begin position="120"/>
        <end position="436"/>
    </location>
</feature>
<evidence type="ECO:0000259" key="11">
    <source>
        <dbReference type="Pfam" id="PF05430"/>
    </source>
</evidence>
<dbReference type="PANTHER" id="PTHR13847">
    <property type="entry name" value="SARCOSINE DEHYDROGENASE-RELATED"/>
    <property type="match status" value="1"/>
</dbReference>
<evidence type="ECO:0000259" key="10">
    <source>
        <dbReference type="Pfam" id="PF01266"/>
    </source>
</evidence>
<dbReference type="InterPro" id="IPR017610">
    <property type="entry name" value="tRNA_S-uridine_synth_MnmC_C"/>
</dbReference>
<dbReference type="SUPFAM" id="SSF51905">
    <property type="entry name" value="FAD/NAD(P)-binding domain"/>
    <property type="match status" value="1"/>
</dbReference>
<feature type="non-terminal residue" evidence="12">
    <location>
        <position position="437"/>
    </location>
</feature>
<dbReference type="Gene3D" id="3.30.9.10">
    <property type="entry name" value="D-Amino Acid Oxidase, subunit A, domain 2"/>
    <property type="match status" value="1"/>
</dbReference>
<keyword evidence="13" id="KW-1185">Reference proteome</keyword>
<dbReference type="AlphaFoldDB" id="A0A834ME98"/>
<keyword evidence="3" id="KW-0285">Flavoprotein</keyword>
<dbReference type="InterPro" id="IPR036188">
    <property type="entry name" value="FAD/NAD-bd_sf"/>
</dbReference>
<dbReference type="InterPro" id="IPR008471">
    <property type="entry name" value="MnmC-like_methylTransf"/>
</dbReference>
<keyword evidence="7" id="KW-0274">FAD</keyword>
<dbReference type="InterPro" id="IPR006076">
    <property type="entry name" value="FAD-dep_OxRdtase"/>
</dbReference>
<reference evidence="12" key="1">
    <citation type="submission" date="2020-08" db="EMBL/GenBank/DDBJ databases">
        <title>Genome sequencing and assembly of the red palm weevil Rhynchophorus ferrugineus.</title>
        <authorList>
            <person name="Dias G.B."/>
            <person name="Bergman C.M."/>
            <person name="Manee M."/>
        </authorList>
    </citation>
    <scope>NUCLEOTIDE SEQUENCE</scope>
    <source>
        <strain evidence="12">AA-2017</strain>
        <tissue evidence="12">Whole larva</tissue>
    </source>
</reference>
<dbReference type="GO" id="GO:0008168">
    <property type="term" value="F:methyltransferase activity"/>
    <property type="evidence" value="ECO:0007669"/>
    <property type="project" value="UniProtKB-KW"/>
</dbReference>
<evidence type="ECO:0000256" key="6">
    <source>
        <dbReference type="ARBA" id="ARBA00022694"/>
    </source>
</evidence>
<keyword evidence="9" id="KW-0511">Multifunctional enzyme</keyword>
<dbReference type="Pfam" id="PF01266">
    <property type="entry name" value="DAO"/>
    <property type="match status" value="1"/>
</dbReference>
<keyword evidence="4" id="KW-0808">Transferase</keyword>
<dbReference type="GO" id="GO:0016645">
    <property type="term" value="F:oxidoreductase activity, acting on the CH-NH group of donors"/>
    <property type="evidence" value="ECO:0007669"/>
    <property type="project" value="InterPro"/>
</dbReference>
<evidence type="ECO:0000256" key="1">
    <source>
        <dbReference type="ARBA" id="ARBA00022490"/>
    </source>
</evidence>
<comment type="caution">
    <text evidence="12">The sequence shown here is derived from an EMBL/GenBank/DDBJ whole genome shotgun (WGS) entry which is preliminary data.</text>
</comment>
<gene>
    <name evidence="12" type="ORF">GWI33_009997</name>
</gene>
<dbReference type="EMBL" id="JAACXV010006002">
    <property type="protein sequence ID" value="KAF7276645.1"/>
    <property type="molecule type" value="Genomic_DNA"/>
</dbReference>
<dbReference type="NCBIfam" id="TIGR03197">
    <property type="entry name" value="MnmC_Cterm"/>
    <property type="match status" value="1"/>
</dbReference>
<dbReference type="GO" id="GO:0032259">
    <property type="term" value="P:methylation"/>
    <property type="evidence" value="ECO:0007669"/>
    <property type="project" value="UniProtKB-KW"/>
</dbReference>
<evidence type="ECO:0000256" key="8">
    <source>
        <dbReference type="ARBA" id="ARBA00023002"/>
    </source>
</evidence>
<name>A0A834ME98_RHYFE</name>
<dbReference type="PANTHER" id="PTHR13847:SF283">
    <property type="entry name" value="TRNA 5-METHYLAMINOMETHYL-2-THIOURIDINE BIOSYNTHESIS BIFUNCTIONAL PROTEIN MNMC"/>
    <property type="match status" value="1"/>
</dbReference>
<feature type="non-terminal residue" evidence="12">
    <location>
        <position position="1"/>
    </location>
</feature>
<dbReference type="Pfam" id="PF05430">
    <property type="entry name" value="Methyltransf_30"/>
    <property type="match status" value="1"/>
</dbReference>
<keyword evidence="5" id="KW-0949">S-adenosyl-L-methionine</keyword>
<dbReference type="OrthoDB" id="410463at2759"/>
<sequence length="437" mass="48720">FPEARISLDLWFGDAAQCFPLISSKQPIHAWFLDGFAPSCNPELWQDQIFSQIIRLSAPGTTFASFSVAGVLKRALQSYGVHITRPKGFGHKREMLKAVWQTVQDRSPIAEAISPQISQVSIVGAGIAGLNCAWRLAQRGIKVVIYDESAPLSGGSGNPLAMLNPKLSPISQVAIHLMTIGWQYALRFYSQFTAFRPIQIQQSIEQKNLESSKQLLADYPPQILSLHDQSDTPYLVLHKAGALQPQQFAEVILAHPLIEFKQAKIEKIKQLSDQVYGLYDQQQLLDRATHIIVCNALALNQLLPDTPRLKPIRGQVSWVNMPQPFVTQQYYTGYSYGGYAMPLDQNQLIFGASFLPQQTETDTRIEDHQHNLDLMTQILPNLADQLPPIAKWHGRAALRAQTADYFPLVGQVDETKPELYCLAGLGSKGFLFAPICS</sequence>
<evidence type="ECO:0000313" key="13">
    <source>
        <dbReference type="Proteomes" id="UP000625711"/>
    </source>
</evidence>
<feature type="domain" description="MnmC-like methyltransferase" evidence="11">
    <location>
        <begin position="3"/>
        <end position="99"/>
    </location>
</feature>
<dbReference type="Proteomes" id="UP000625711">
    <property type="component" value="Unassembled WGS sequence"/>
</dbReference>
<evidence type="ECO:0008006" key="14">
    <source>
        <dbReference type="Google" id="ProtNLM"/>
    </source>
</evidence>
<protein>
    <recommendedName>
        <fullName evidence="14">Bifunctional tRNA (5-methylaminomethyl-2-thiouridine)(34)-methyltransferase MnmD/FAD-dependent 5-carboxymethylaminomethyl-2-thiouridine(34) oxidoreductase MnmC</fullName>
    </recommendedName>
</protein>
<organism evidence="12 13">
    <name type="scientific">Rhynchophorus ferrugineus</name>
    <name type="common">Red palm weevil</name>
    <name type="synonym">Curculio ferrugineus</name>
    <dbReference type="NCBI Taxonomy" id="354439"/>
    <lineage>
        <taxon>Eukaryota</taxon>
        <taxon>Metazoa</taxon>
        <taxon>Ecdysozoa</taxon>
        <taxon>Arthropoda</taxon>
        <taxon>Hexapoda</taxon>
        <taxon>Insecta</taxon>
        <taxon>Pterygota</taxon>
        <taxon>Neoptera</taxon>
        <taxon>Endopterygota</taxon>
        <taxon>Coleoptera</taxon>
        <taxon>Polyphaga</taxon>
        <taxon>Cucujiformia</taxon>
        <taxon>Curculionidae</taxon>
        <taxon>Dryophthorinae</taxon>
        <taxon>Rhynchophorus</taxon>
    </lineage>
</organism>
<keyword evidence="8" id="KW-0560">Oxidoreductase</keyword>
<accession>A0A834ME98</accession>
<dbReference type="InterPro" id="IPR029063">
    <property type="entry name" value="SAM-dependent_MTases_sf"/>
</dbReference>
<keyword evidence="1" id="KW-0963">Cytoplasm</keyword>
<evidence type="ECO:0000313" key="12">
    <source>
        <dbReference type="EMBL" id="KAF7276645.1"/>
    </source>
</evidence>
<evidence type="ECO:0000256" key="7">
    <source>
        <dbReference type="ARBA" id="ARBA00022827"/>
    </source>
</evidence>